<dbReference type="InterPro" id="IPR008967">
    <property type="entry name" value="p53-like_TF_DNA-bd_sf"/>
</dbReference>
<keyword evidence="4 5" id="KW-0539">Nucleus</keyword>
<feature type="domain" description="T-box" evidence="7">
    <location>
        <begin position="179"/>
        <end position="203"/>
    </location>
</feature>
<sequence>MQNSSTAQLSQPYRSPSNSPSSVSIHSKFLANYKQRDVSPQSPPLSPADSDLSDHNHYTVSHNQHNNHQRQHHRPQQAANHNQHPVLPVPHRPPSSTSSVGDRESRCSDSTVGDSCRPQSAASRSPSPANSHASSSTAASRLKANGESGGGKSSEPNPCAELCKPRCNCPELERVECRLENKDLWDRFHELGTEMIITKTGRY</sequence>
<dbReference type="PROSITE" id="PS50252">
    <property type="entry name" value="TBOX_3"/>
    <property type="match status" value="1"/>
</dbReference>
<dbReference type="OrthoDB" id="7442607at2759"/>
<dbReference type="EMBL" id="CAJPIZ010020385">
    <property type="protein sequence ID" value="CAG2117273.1"/>
    <property type="molecule type" value="Genomic_DNA"/>
</dbReference>
<comment type="subcellular location">
    <subcellularLocation>
        <location evidence="5">Nucleus</location>
    </subcellularLocation>
</comment>
<dbReference type="GO" id="GO:0007507">
    <property type="term" value="P:heart development"/>
    <property type="evidence" value="ECO:0007669"/>
    <property type="project" value="TreeGrafter"/>
</dbReference>
<evidence type="ECO:0000259" key="7">
    <source>
        <dbReference type="PROSITE" id="PS50252"/>
    </source>
</evidence>
<dbReference type="InterPro" id="IPR036960">
    <property type="entry name" value="T-box_sf"/>
</dbReference>
<dbReference type="Gene3D" id="2.60.40.820">
    <property type="entry name" value="Transcription factor, T-box"/>
    <property type="match status" value="1"/>
</dbReference>
<dbReference type="InterPro" id="IPR001699">
    <property type="entry name" value="TF_T-box"/>
</dbReference>
<evidence type="ECO:0000256" key="2">
    <source>
        <dbReference type="ARBA" id="ARBA00023125"/>
    </source>
</evidence>
<dbReference type="EMBL" id="OC874960">
    <property type="protein sequence ID" value="CAD7638075.1"/>
    <property type="molecule type" value="Genomic_DNA"/>
</dbReference>
<protein>
    <recommendedName>
        <fullName evidence="7">T-box domain-containing protein</fullName>
    </recommendedName>
</protein>
<evidence type="ECO:0000256" key="4">
    <source>
        <dbReference type="ARBA" id="ARBA00023242"/>
    </source>
</evidence>
<keyword evidence="2 5" id="KW-0238">DNA-binding</keyword>
<evidence type="ECO:0000256" key="6">
    <source>
        <dbReference type="SAM" id="MobiDB-lite"/>
    </source>
</evidence>
<organism evidence="8">
    <name type="scientific">Medioppia subpectinata</name>
    <dbReference type="NCBI Taxonomy" id="1979941"/>
    <lineage>
        <taxon>Eukaryota</taxon>
        <taxon>Metazoa</taxon>
        <taxon>Ecdysozoa</taxon>
        <taxon>Arthropoda</taxon>
        <taxon>Chelicerata</taxon>
        <taxon>Arachnida</taxon>
        <taxon>Acari</taxon>
        <taxon>Acariformes</taxon>
        <taxon>Sarcoptiformes</taxon>
        <taxon>Oribatida</taxon>
        <taxon>Brachypylina</taxon>
        <taxon>Oppioidea</taxon>
        <taxon>Oppiidae</taxon>
        <taxon>Medioppia</taxon>
    </lineage>
</organism>
<proteinExistence type="predicted"/>
<dbReference type="GO" id="GO:0000978">
    <property type="term" value="F:RNA polymerase II cis-regulatory region sequence-specific DNA binding"/>
    <property type="evidence" value="ECO:0007669"/>
    <property type="project" value="InterPro"/>
</dbReference>
<feature type="compositionally biased region" description="Low complexity" evidence="6">
    <location>
        <begin position="115"/>
        <end position="141"/>
    </location>
</feature>
<dbReference type="PANTHER" id="PTHR11267:SF190">
    <property type="entry name" value="T-BOX TRANSCRIPTION FACTOR TBX20"/>
    <property type="match status" value="1"/>
</dbReference>
<feature type="non-terminal residue" evidence="8">
    <location>
        <position position="1"/>
    </location>
</feature>
<reference evidence="8" key="1">
    <citation type="submission" date="2020-11" db="EMBL/GenBank/DDBJ databases">
        <authorList>
            <person name="Tran Van P."/>
        </authorList>
    </citation>
    <scope>NUCLEOTIDE SEQUENCE</scope>
</reference>
<dbReference type="InterPro" id="IPR046360">
    <property type="entry name" value="T-box_DNA-bd"/>
</dbReference>
<dbReference type="Pfam" id="PF00907">
    <property type="entry name" value="T-box"/>
    <property type="match status" value="1"/>
</dbReference>
<dbReference type="GO" id="GO:0005634">
    <property type="term" value="C:nucleus"/>
    <property type="evidence" value="ECO:0007669"/>
    <property type="project" value="UniProtKB-SubCell"/>
</dbReference>
<evidence type="ECO:0000256" key="1">
    <source>
        <dbReference type="ARBA" id="ARBA00023015"/>
    </source>
</evidence>
<feature type="region of interest" description="Disordered" evidence="6">
    <location>
        <begin position="1"/>
        <end position="157"/>
    </location>
</feature>
<evidence type="ECO:0000256" key="3">
    <source>
        <dbReference type="ARBA" id="ARBA00023163"/>
    </source>
</evidence>
<dbReference type="GO" id="GO:0000785">
    <property type="term" value="C:chromatin"/>
    <property type="evidence" value="ECO:0007669"/>
    <property type="project" value="TreeGrafter"/>
</dbReference>
<dbReference type="PANTHER" id="PTHR11267">
    <property type="entry name" value="T-BOX PROTEIN-RELATED"/>
    <property type="match status" value="1"/>
</dbReference>
<dbReference type="SUPFAM" id="SSF49417">
    <property type="entry name" value="p53-like transcription factors"/>
    <property type="match status" value="1"/>
</dbReference>
<accession>A0A7R9QAY8</accession>
<dbReference type="AlphaFoldDB" id="A0A7R9QAY8"/>
<evidence type="ECO:0000256" key="5">
    <source>
        <dbReference type="PROSITE-ProRule" id="PRU00201"/>
    </source>
</evidence>
<dbReference type="Proteomes" id="UP000759131">
    <property type="component" value="Unassembled WGS sequence"/>
</dbReference>
<evidence type="ECO:0000313" key="8">
    <source>
        <dbReference type="EMBL" id="CAD7638075.1"/>
    </source>
</evidence>
<dbReference type="GO" id="GO:0000981">
    <property type="term" value="F:DNA-binding transcription factor activity, RNA polymerase II-specific"/>
    <property type="evidence" value="ECO:0007669"/>
    <property type="project" value="TreeGrafter"/>
</dbReference>
<evidence type="ECO:0000313" key="9">
    <source>
        <dbReference type="Proteomes" id="UP000759131"/>
    </source>
</evidence>
<name>A0A7R9QAY8_9ACAR</name>
<feature type="compositionally biased region" description="Low complexity" evidence="6">
    <location>
        <begin position="10"/>
        <end position="27"/>
    </location>
</feature>
<dbReference type="GO" id="GO:0001708">
    <property type="term" value="P:cell fate specification"/>
    <property type="evidence" value="ECO:0007669"/>
    <property type="project" value="TreeGrafter"/>
</dbReference>
<keyword evidence="1" id="KW-0805">Transcription regulation</keyword>
<feature type="compositionally biased region" description="Basic residues" evidence="6">
    <location>
        <begin position="65"/>
        <end position="75"/>
    </location>
</feature>
<dbReference type="GO" id="GO:0045893">
    <property type="term" value="P:positive regulation of DNA-templated transcription"/>
    <property type="evidence" value="ECO:0007669"/>
    <property type="project" value="InterPro"/>
</dbReference>
<keyword evidence="9" id="KW-1185">Reference proteome</keyword>
<comment type="caution">
    <text evidence="5">Lacks conserved residue(s) required for the propagation of feature annotation.</text>
</comment>
<gene>
    <name evidence="8" type="ORF">OSB1V03_LOCUS17226</name>
</gene>
<keyword evidence="3" id="KW-0804">Transcription</keyword>